<feature type="transmembrane region" description="Helical" evidence="1">
    <location>
        <begin position="60"/>
        <end position="80"/>
    </location>
</feature>
<organism evidence="3 4">
    <name type="scientific">Kribbella antiqua</name>
    <dbReference type="NCBI Taxonomy" id="2512217"/>
    <lineage>
        <taxon>Bacteria</taxon>
        <taxon>Bacillati</taxon>
        <taxon>Actinomycetota</taxon>
        <taxon>Actinomycetes</taxon>
        <taxon>Propionibacteriales</taxon>
        <taxon>Kribbellaceae</taxon>
        <taxon>Kribbella</taxon>
    </lineage>
</organism>
<name>A0A4R2J152_9ACTN</name>
<feature type="signal peptide" evidence="2">
    <location>
        <begin position="1"/>
        <end position="20"/>
    </location>
</feature>
<dbReference type="RefSeq" id="WP_132143669.1">
    <property type="nucleotide sequence ID" value="NZ_SLWR01000001.1"/>
</dbReference>
<evidence type="ECO:0000313" key="3">
    <source>
        <dbReference type="EMBL" id="TCO51654.1"/>
    </source>
</evidence>
<keyword evidence="1" id="KW-0472">Membrane</keyword>
<dbReference type="Proteomes" id="UP000295573">
    <property type="component" value="Unassembled WGS sequence"/>
</dbReference>
<evidence type="ECO:0008006" key="5">
    <source>
        <dbReference type="Google" id="ProtNLM"/>
    </source>
</evidence>
<feature type="chain" id="PRO_5039676058" description="MYXO-CTERM domain-containing protein" evidence="2">
    <location>
        <begin position="21"/>
        <end position="89"/>
    </location>
</feature>
<dbReference type="EMBL" id="SLWR01000001">
    <property type="protein sequence ID" value="TCO51654.1"/>
    <property type="molecule type" value="Genomic_DNA"/>
</dbReference>
<proteinExistence type="predicted"/>
<evidence type="ECO:0000256" key="1">
    <source>
        <dbReference type="SAM" id="Phobius"/>
    </source>
</evidence>
<evidence type="ECO:0000313" key="4">
    <source>
        <dbReference type="Proteomes" id="UP000295573"/>
    </source>
</evidence>
<evidence type="ECO:0000256" key="2">
    <source>
        <dbReference type="SAM" id="SignalP"/>
    </source>
</evidence>
<dbReference type="AlphaFoldDB" id="A0A4R2J152"/>
<gene>
    <name evidence="3" type="ORF">EV646_101647</name>
</gene>
<accession>A0A4R2J152</accession>
<comment type="caution">
    <text evidence="3">The sequence shown here is derived from an EMBL/GenBank/DDBJ whole genome shotgun (WGS) entry which is preliminary data.</text>
</comment>
<keyword evidence="4" id="KW-1185">Reference proteome</keyword>
<keyword evidence="1" id="KW-0812">Transmembrane</keyword>
<sequence length="89" mass="8918">MKHICTLVALPILTCGVVMAVSDSASAKEPPPDGSVGPGVVVVHDPGPTVQVDDNVAEGLQAGAAALGGAGITMAALWAYRRRHPLGAH</sequence>
<reference evidence="3 4" key="1">
    <citation type="journal article" date="2015" name="Stand. Genomic Sci.">
        <title>Genomic Encyclopedia of Bacterial and Archaeal Type Strains, Phase III: the genomes of soil and plant-associated and newly described type strains.</title>
        <authorList>
            <person name="Whitman W.B."/>
            <person name="Woyke T."/>
            <person name="Klenk H.P."/>
            <person name="Zhou Y."/>
            <person name="Lilburn T.G."/>
            <person name="Beck B.J."/>
            <person name="De Vos P."/>
            <person name="Vandamme P."/>
            <person name="Eisen J.A."/>
            <person name="Garrity G."/>
            <person name="Hugenholtz P."/>
            <person name="Kyrpides N.C."/>
        </authorList>
    </citation>
    <scope>NUCLEOTIDE SEQUENCE [LARGE SCALE GENOMIC DNA]</scope>
    <source>
        <strain evidence="3 4">VKM Ac-2541</strain>
    </source>
</reference>
<keyword evidence="1" id="KW-1133">Transmembrane helix</keyword>
<protein>
    <recommendedName>
        <fullName evidence="5">MYXO-CTERM domain-containing protein</fullName>
    </recommendedName>
</protein>
<keyword evidence="2" id="KW-0732">Signal</keyword>